<feature type="domain" description="Autotransporter" evidence="1">
    <location>
        <begin position="183"/>
        <end position="483"/>
    </location>
</feature>
<dbReference type="SUPFAM" id="SSF103515">
    <property type="entry name" value="Autotransporter"/>
    <property type="match status" value="1"/>
</dbReference>
<comment type="caution">
    <text evidence="2">The sequence shown here is derived from an EMBL/GenBank/DDBJ whole genome shotgun (WGS) entry which is preliminary data.</text>
</comment>
<name>A0A3E0TTE5_9GAMM</name>
<sequence length="483" mass="52804">MLKGNPVMDKRINVSLLTSTLVIAPHIYINEINANEINTDQIKTNLGTIGVTELQQRMGDAVQTVCGGFVVNGTDGSKQQNDLFNRCGEMVHTANRLNGINGPRAKDLGVSAAELANYLQHVAGEEVATQSNVITDAMMGQNALIAERLSSLMNTMGGIAYTAPESNVTGFNFQSQGLGASSDGNEKWGVYASVKGGFGEKDATDRENAFDLDDYNVLVGIDYLLNNEWVMGISYGYRDMEADYDVTDRVPDTQMDVTTDTISLYGLYHQNDFYLSAVVDFGSSEFDLARQIQIISTTDAPGAPNRTLSSSTDSDQHAVTLDVGYQMVSDNRTVMPYLKVSYLDIEIDSFAESDSSQSNAGEGGGLALAYQKQEIESLKSILGGQISWVLNRDYGVMSPYILAEWHYEHDDESRAITAQYVHDPRNNLVEFVTDDPDSNYFNVGAGISMVYPNGIQAFIDVSTILALEDFDYTSVTVGVRKAF</sequence>
<dbReference type="Pfam" id="PF03797">
    <property type="entry name" value="Autotransporter"/>
    <property type="match status" value="1"/>
</dbReference>
<accession>A0A3E0TTE5</accession>
<organism evidence="2 3">
    <name type="scientific">Thalassotalea euphylliae</name>
    <dbReference type="NCBI Taxonomy" id="1655234"/>
    <lineage>
        <taxon>Bacteria</taxon>
        <taxon>Pseudomonadati</taxon>
        <taxon>Pseudomonadota</taxon>
        <taxon>Gammaproteobacteria</taxon>
        <taxon>Alteromonadales</taxon>
        <taxon>Colwelliaceae</taxon>
        <taxon>Thalassotalea</taxon>
    </lineage>
</organism>
<dbReference type="OrthoDB" id="5699539at2"/>
<dbReference type="AlphaFoldDB" id="A0A3E0TTE5"/>
<dbReference type="EMBL" id="QUOU01000001">
    <property type="protein sequence ID" value="REL27700.1"/>
    <property type="molecule type" value="Genomic_DNA"/>
</dbReference>
<proteinExistence type="predicted"/>
<reference evidence="2 3" key="1">
    <citation type="submission" date="2018-08" db="EMBL/GenBank/DDBJ databases">
        <title>Thalassotalea euphylliae genome.</title>
        <authorList>
            <person name="Summers S."/>
            <person name="Rice S.A."/>
            <person name="Freckelton M.L."/>
            <person name="Nedved B.T."/>
            <person name="Hadfield M.G."/>
        </authorList>
    </citation>
    <scope>NUCLEOTIDE SEQUENCE [LARGE SCALE GENOMIC DNA]</scope>
    <source>
        <strain evidence="2 3">H1</strain>
    </source>
</reference>
<dbReference type="PROSITE" id="PS51208">
    <property type="entry name" value="AUTOTRANSPORTER"/>
    <property type="match status" value="1"/>
</dbReference>
<protein>
    <submittedName>
        <fullName evidence="2">Autotransporter outer membrane beta-barrel domain-containing protein</fullName>
    </submittedName>
</protein>
<dbReference type="InterPro" id="IPR005546">
    <property type="entry name" value="Autotransporte_beta"/>
</dbReference>
<evidence type="ECO:0000313" key="2">
    <source>
        <dbReference type="EMBL" id="REL27700.1"/>
    </source>
</evidence>
<dbReference type="Proteomes" id="UP000256478">
    <property type="component" value="Unassembled WGS sequence"/>
</dbReference>
<evidence type="ECO:0000259" key="1">
    <source>
        <dbReference type="PROSITE" id="PS51208"/>
    </source>
</evidence>
<evidence type="ECO:0000313" key="3">
    <source>
        <dbReference type="Proteomes" id="UP000256478"/>
    </source>
</evidence>
<gene>
    <name evidence="2" type="ORF">DXX93_14795</name>
</gene>
<dbReference type="InterPro" id="IPR036709">
    <property type="entry name" value="Autotransporte_beta_dom_sf"/>
</dbReference>
<dbReference type="SMART" id="SM00869">
    <property type="entry name" value="Autotransporter"/>
    <property type="match status" value="1"/>
</dbReference>
<dbReference type="Gene3D" id="2.40.128.130">
    <property type="entry name" value="Autotransporter beta-domain"/>
    <property type="match status" value="1"/>
</dbReference>